<proteinExistence type="predicted"/>
<keyword evidence="5" id="KW-0597">Phosphoprotein</keyword>
<evidence type="ECO:0008006" key="10">
    <source>
        <dbReference type="Google" id="ProtNLM"/>
    </source>
</evidence>
<name>A0A0R2NLV7_9LACO</name>
<evidence type="ECO:0000259" key="7">
    <source>
        <dbReference type="PROSITE" id="PS50930"/>
    </source>
</evidence>
<gene>
    <name evidence="8" type="ORF">IV88_GL001573</name>
</gene>
<sequence>MMADVTANFVGGFTDPTSLIQTIKNDRPDGALFFLDIEYQNQSVNGIDLAEQLREQLPNAQFVFVSTHSELVYLTIQRRLEPLGFIFKDDGIEKLKKAVVGDIKYAYEKYMSILSSSNNVFEYQFGGQVNYVPFFDVYYIETMDQPHKVTLYYKDGSVIFNSSIKKIQNKYSKLFRSDSGFLVNLNNAIKLDSERRTISFPNGGEVNVSVRNLHKAKAILNSLGKF</sequence>
<dbReference type="GO" id="GO:0000156">
    <property type="term" value="F:phosphorelay response regulator activity"/>
    <property type="evidence" value="ECO:0007669"/>
    <property type="project" value="InterPro"/>
</dbReference>
<evidence type="ECO:0000256" key="4">
    <source>
        <dbReference type="ARBA" id="ARBA00037164"/>
    </source>
</evidence>
<dbReference type="Gene3D" id="2.40.50.1020">
    <property type="entry name" value="LytTr DNA-binding domain"/>
    <property type="match status" value="1"/>
</dbReference>
<dbReference type="GO" id="GO:0003677">
    <property type="term" value="F:DNA binding"/>
    <property type="evidence" value="ECO:0007669"/>
    <property type="project" value="InterPro"/>
</dbReference>
<dbReference type="PANTHER" id="PTHR37299">
    <property type="entry name" value="TRANSCRIPTIONAL REGULATOR-RELATED"/>
    <property type="match status" value="1"/>
</dbReference>
<dbReference type="PROSITE" id="PS50110">
    <property type="entry name" value="RESPONSE_REGULATORY"/>
    <property type="match status" value="1"/>
</dbReference>
<protein>
    <recommendedName>
        <fullName evidence="10">Response regulator</fullName>
    </recommendedName>
</protein>
<dbReference type="EMBL" id="JQCQ01000006">
    <property type="protein sequence ID" value="KRO25810.1"/>
    <property type="molecule type" value="Genomic_DNA"/>
</dbReference>
<evidence type="ECO:0000256" key="2">
    <source>
        <dbReference type="ARBA" id="ARBA00023012"/>
    </source>
</evidence>
<dbReference type="InterPro" id="IPR046947">
    <property type="entry name" value="LytR-like"/>
</dbReference>
<keyword evidence="1" id="KW-0963">Cytoplasm</keyword>
<keyword evidence="3" id="KW-0010">Activator</keyword>
<accession>A0A0R2NLV7</accession>
<evidence type="ECO:0000313" key="8">
    <source>
        <dbReference type="EMBL" id="KRO25810.1"/>
    </source>
</evidence>
<dbReference type="InterPro" id="IPR011006">
    <property type="entry name" value="CheY-like_superfamily"/>
</dbReference>
<dbReference type="Pfam" id="PF04397">
    <property type="entry name" value="LytTR"/>
    <property type="match status" value="1"/>
</dbReference>
<reference evidence="8 9" key="1">
    <citation type="journal article" date="2015" name="Genome Announc.">
        <title>Expanding the biotechnology potential of lactobacilli through comparative genomics of 213 strains and associated genera.</title>
        <authorList>
            <person name="Sun Z."/>
            <person name="Harris H.M."/>
            <person name="McCann A."/>
            <person name="Guo C."/>
            <person name="Argimon S."/>
            <person name="Zhang W."/>
            <person name="Yang X."/>
            <person name="Jeffery I.B."/>
            <person name="Cooney J.C."/>
            <person name="Kagawa T.F."/>
            <person name="Liu W."/>
            <person name="Song Y."/>
            <person name="Salvetti E."/>
            <person name="Wrobel A."/>
            <person name="Rasinkangas P."/>
            <person name="Parkhill J."/>
            <person name="Rea M.C."/>
            <person name="O'Sullivan O."/>
            <person name="Ritari J."/>
            <person name="Douillard F.P."/>
            <person name="Paul Ross R."/>
            <person name="Yang R."/>
            <person name="Briner A.E."/>
            <person name="Felis G.E."/>
            <person name="de Vos W.M."/>
            <person name="Barrangou R."/>
            <person name="Klaenhammer T.R."/>
            <person name="Caufield P.W."/>
            <person name="Cui Y."/>
            <person name="Zhang H."/>
            <person name="O'Toole P.W."/>
        </authorList>
    </citation>
    <scope>NUCLEOTIDE SEQUENCE [LARGE SCALE GENOMIC DNA]</scope>
    <source>
        <strain evidence="8 9">DSM 23026</strain>
    </source>
</reference>
<feature type="domain" description="Response regulatory" evidence="6">
    <location>
        <begin position="1"/>
        <end position="103"/>
    </location>
</feature>
<evidence type="ECO:0000256" key="3">
    <source>
        <dbReference type="ARBA" id="ARBA00023159"/>
    </source>
</evidence>
<keyword evidence="9" id="KW-1185">Reference proteome</keyword>
<dbReference type="SMART" id="SM00850">
    <property type="entry name" value="LytTR"/>
    <property type="match status" value="1"/>
</dbReference>
<comment type="function">
    <text evidence="4">Required for high-level post-exponential phase expression of a series of secreted proteins.</text>
</comment>
<dbReference type="PANTHER" id="PTHR37299:SF3">
    <property type="entry name" value="STAGE 0 SPORULATION PROTEIN A HOMOLOG"/>
    <property type="match status" value="1"/>
</dbReference>
<evidence type="ECO:0000313" key="9">
    <source>
        <dbReference type="Proteomes" id="UP000051249"/>
    </source>
</evidence>
<dbReference type="AlphaFoldDB" id="A0A0R2NLV7"/>
<evidence type="ECO:0000256" key="5">
    <source>
        <dbReference type="PROSITE-ProRule" id="PRU00169"/>
    </source>
</evidence>
<evidence type="ECO:0000259" key="6">
    <source>
        <dbReference type="PROSITE" id="PS50110"/>
    </source>
</evidence>
<keyword evidence="2" id="KW-0902">Two-component regulatory system</keyword>
<dbReference type="SUPFAM" id="SSF52172">
    <property type="entry name" value="CheY-like"/>
    <property type="match status" value="1"/>
</dbReference>
<evidence type="ECO:0000256" key="1">
    <source>
        <dbReference type="ARBA" id="ARBA00022490"/>
    </source>
</evidence>
<dbReference type="PATRIC" id="fig|480391.4.peg.1599"/>
<dbReference type="Proteomes" id="UP000051249">
    <property type="component" value="Unassembled WGS sequence"/>
</dbReference>
<feature type="domain" description="HTH LytTR-type" evidence="7">
    <location>
        <begin position="121"/>
        <end position="222"/>
    </location>
</feature>
<dbReference type="InterPro" id="IPR001789">
    <property type="entry name" value="Sig_transdc_resp-reg_receiver"/>
</dbReference>
<dbReference type="PROSITE" id="PS50930">
    <property type="entry name" value="HTH_LYTTR"/>
    <property type="match status" value="1"/>
</dbReference>
<dbReference type="InterPro" id="IPR007492">
    <property type="entry name" value="LytTR_DNA-bd_dom"/>
</dbReference>
<organism evidence="8 9">
    <name type="scientific">Pediococcus argentinicus</name>
    <dbReference type="NCBI Taxonomy" id="480391"/>
    <lineage>
        <taxon>Bacteria</taxon>
        <taxon>Bacillati</taxon>
        <taxon>Bacillota</taxon>
        <taxon>Bacilli</taxon>
        <taxon>Lactobacillales</taxon>
        <taxon>Lactobacillaceae</taxon>
        <taxon>Pediococcus</taxon>
    </lineage>
</organism>
<feature type="modified residue" description="4-aspartylphosphate" evidence="5">
    <location>
        <position position="36"/>
    </location>
</feature>
<comment type="caution">
    <text evidence="8">The sequence shown here is derived from an EMBL/GenBank/DDBJ whole genome shotgun (WGS) entry which is preliminary data.</text>
</comment>
<dbReference type="Gene3D" id="3.40.50.2300">
    <property type="match status" value="1"/>
</dbReference>